<feature type="domain" description="GB1/RHD3-type G" evidence="9">
    <location>
        <begin position="261"/>
        <end position="506"/>
    </location>
</feature>
<evidence type="ECO:0000256" key="2">
    <source>
        <dbReference type="ARBA" id="ARBA00022741"/>
    </source>
</evidence>
<gene>
    <name evidence="10" type="ORF">J0S82_009929</name>
</gene>
<protein>
    <submittedName>
        <fullName evidence="10">Guanylate-binding protein 6</fullName>
    </submittedName>
</protein>
<name>A0A8J6AEV8_GALPY</name>
<dbReference type="CDD" id="cd16269">
    <property type="entry name" value="GBP_C"/>
    <property type="match status" value="1"/>
</dbReference>
<dbReference type="InterPro" id="IPR030386">
    <property type="entry name" value="G_GB1_RHD3_dom"/>
</dbReference>
<dbReference type="PROSITE" id="PS51715">
    <property type="entry name" value="G_GB1_RHD3"/>
    <property type="match status" value="1"/>
</dbReference>
<reference evidence="10" key="1">
    <citation type="journal article" date="2021" name="Evol. Appl.">
        <title>The genome of the Pyrenean desman and the effects of bottlenecks and inbreeding on the genomic landscape of an endangered species.</title>
        <authorList>
            <person name="Escoda L."/>
            <person name="Castresana J."/>
        </authorList>
    </citation>
    <scope>NUCLEOTIDE SEQUENCE</scope>
    <source>
        <strain evidence="10">IBE-C5619</strain>
    </source>
</reference>
<dbReference type="OrthoDB" id="2135133at2759"/>
<evidence type="ECO:0000256" key="5">
    <source>
        <dbReference type="ARBA" id="ARBA00023134"/>
    </source>
</evidence>
<comment type="caution">
    <text evidence="10">The sequence shown here is derived from an EMBL/GenBank/DDBJ whole genome shotgun (WGS) entry which is preliminary data.</text>
</comment>
<keyword evidence="3" id="KW-0378">Hydrolase</keyword>
<keyword evidence="2" id="KW-0547">Nucleotide-binding</keyword>
<keyword evidence="1" id="KW-0399">Innate immunity</keyword>
<keyword evidence="11" id="KW-1185">Reference proteome</keyword>
<evidence type="ECO:0000256" key="4">
    <source>
        <dbReference type="ARBA" id="ARBA00022859"/>
    </source>
</evidence>
<dbReference type="SUPFAM" id="SSF52540">
    <property type="entry name" value="P-loop containing nucleoside triphosphate hydrolases"/>
    <property type="match status" value="1"/>
</dbReference>
<evidence type="ECO:0000256" key="1">
    <source>
        <dbReference type="ARBA" id="ARBA00022588"/>
    </source>
</evidence>
<comment type="similarity">
    <text evidence="6">Belongs to the TRAFAC class dynamin-like GTPase superfamily. GB1/RHD3 GTPase family.</text>
</comment>
<evidence type="ECO:0000313" key="10">
    <source>
        <dbReference type="EMBL" id="KAG8519493.1"/>
    </source>
</evidence>
<evidence type="ECO:0000256" key="3">
    <source>
        <dbReference type="ARBA" id="ARBA00022801"/>
    </source>
</evidence>
<dbReference type="InterPro" id="IPR036543">
    <property type="entry name" value="Guanylate-bd_C_sf"/>
</dbReference>
<accession>A0A8J6AEV8</accession>
<dbReference type="Gene3D" id="3.40.50.300">
    <property type="entry name" value="P-loop containing nucleotide triphosphate hydrolases"/>
    <property type="match status" value="1"/>
</dbReference>
<dbReference type="Gene3D" id="1.20.1000.10">
    <property type="entry name" value="Guanylate-binding protein, C-terminal domain"/>
    <property type="match status" value="1"/>
</dbReference>
<dbReference type="GO" id="GO:0005525">
    <property type="term" value="F:GTP binding"/>
    <property type="evidence" value="ECO:0007669"/>
    <property type="project" value="UniProtKB-KW"/>
</dbReference>
<dbReference type="CDD" id="cd01851">
    <property type="entry name" value="GBP"/>
    <property type="match status" value="1"/>
</dbReference>
<dbReference type="InterPro" id="IPR037684">
    <property type="entry name" value="GBP_C"/>
</dbReference>
<evidence type="ECO:0000256" key="8">
    <source>
        <dbReference type="SAM" id="MobiDB-lite"/>
    </source>
</evidence>
<dbReference type="InterPro" id="IPR015894">
    <property type="entry name" value="Guanylate-bd_N"/>
</dbReference>
<dbReference type="SUPFAM" id="SSF48340">
    <property type="entry name" value="Interferon-induced guanylate-binding protein 1 (GBP1), C-terminal domain"/>
    <property type="match status" value="1"/>
</dbReference>
<sequence length="856" mass="94432">MQLPAASGAPGSAAPAGSTRLGRPPRHHDGGGGGARGLGGLLGAGRGGAAVHAALQSRPGAARSSGRRPLTLPCAAAAARCGPGCAPGRPGRASGAQLPPALLRAARCTLHAAAAAALPPPAPVRRCSRLPAPGSRLPAPGSRLPAPGSLPRRSALLALRLLPPPGAARAVQNDAHLYPFLHCHSNKERPISTFSVKEGQQRAVSKGSEAAELLDPWCYGAGWQDTMASGPNMMAPICLVENNNGQLSVKQEATQILEKISQPVVVVAIVGLYRTGKSYLMNRLAGQNHGFPLGSTVQSQTKGIWMWCVPHPSKPNHTLVLLDTEGLGDVEKGDTKNDSWIFALAVLLCSSLVYNSMGTINHQALEQLQYPCRSRELTNLIRSKSSPSSDEVNDSTEFVSFFPDFIWTIRDFTLELKRDDRNISADEYLDNALKLIPGKSPNAPKCNLPREYIRHFFPKRKCFVFDRPTHDRKLLANIEKVSENQLDPKFQEQASKFCSYIFSNARSKTLREGITATGICLNTLVVTYVDTINSGAVPCLEDAVTTLARLENSAVVQKAADHYSQQMAQRVSFPTDTLQELLDMHVACEREATAIFMEHSFKDENQEFQKNLVVTINNKKEELLLQNVEASEKYCRAQLDQLAKNLMENISAGAFSVPGGHKRYIETKERLEQDYWQVPRKGVKAKEVLQSFLQSQAATEKAILQADRALSDAEKDIAEERARKEAAEKKQELLKQRLEEQRQQMEAQKRSLQENVAQLEEKLKLERANLLREQNMMLEHKLKIQEELSNEGQKKKSAEMDTEINLLKNKIDKNRNDETSWMSKTVDQFIREIISVVFDKCVDSVVKGVRTLFQKK</sequence>
<dbReference type="InterPro" id="IPR003191">
    <property type="entry name" value="Guanylate-bd/ATL_C"/>
</dbReference>
<dbReference type="PANTHER" id="PTHR10751">
    <property type="entry name" value="GUANYLATE BINDING PROTEIN"/>
    <property type="match status" value="1"/>
</dbReference>
<organism evidence="10 11">
    <name type="scientific">Galemys pyrenaicus</name>
    <name type="common">Iberian desman</name>
    <name type="synonym">Pyrenean desman</name>
    <dbReference type="NCBI Taxonomy" id="202257"/>
    <lineage>
        <taxon>Eukaryota</taxon>
        <taxon>Metazoa</taxon>
        <taxon>Chordata</taxon>
        <taxon>Craniata</taxon>
        <taxon>Vertebrata</taxon>
        <taxon>Euteleostomi</taxon>
        <taxon>Mammalia</taxon>
        <taxon>Eutheria</taxon>
        <taxon>Laurasiatheria</taxon>
        <taxon>Eulipotyphla</taxon>
        <taxon>Talpidae</taxon>
        <taxon>Galemys</taxon>
    </lineage>
</organism>
<feature type="region of interest" description="Disordered" evidence="8">
    <location>
        <begin position="1"/>
        <end position="40"/>
    </location>
</feature>
<keyword evidence="5" id="KW-0342">GTP-binding</keyword>
<dbReference type="Proteomes" id="UP000700334">
    <property type="component" value="Unassembled WGS sequence"/>
</dbReference>
<feature type="coiled-coil region" evidence="7">
    <location>
        <begin position="703"/>
        <end position="788"/>
    </location>
</feature>
<dbReference type="InterPro" id="IPR027417">
    <property type="entry name" value="P-loop_NTPase"/>
</dbReference>
<evidence type="ECO:0000313" key="11">
    <source>
        <dbReference type="Proteomes" id="UP000700334"/>
    </source>
</evidence>
<dbReference type="Pfam" id="PF02263">
    <property type="entry name" value="GBP"/>
    <property type="match status" value="1"/>
</dbReference>
<dbReference type="GO" id="GO:0003924">
    <property type="term" value="F:GTPase activity"/>
    <property type="evidence" value="ECO:0007669"/>
    <property type="project" value="InterPro"/>
</dbReference>
<dbReference type="EMBL" id="JAGFMF010011606">
    <property type="protein sequence ID" value="KAG8519493.1"/>
    <property type="molecule type" value="Genomic_DNA"/>
</dbReference>
<dbReference type="FunFam" id="3.40.50.300:FF:000422">
    <property type="entry name" value="Guanylate-binding protein 1"/>
    <property type="match status" value="1"/>
</dbReference>
<feature type="compositionally biased region" description="Low complexity" evidence="8">
    <location>
        <begin position="1"/>
        <end position="22"/>
    </location>
</feature>
<keyword evidence="7" id="KW-0175">Coiled coil</keyword>
<proteinExistence type="inferred from homology"/>
<evidence type="ECO:0000259" key="9">
    <source>
        <dbReference type="PROSITE" id="PS51715"/>
    </source>
</evidence>
<evidence type="ECO:0000256" key="7">
    <source>
        <dbReference type="SAM" id="Coils"/>
    </source>
</evidence>
<dbReference type="GO" id="GO:0045087">
    <property type="term" value="P:innate immune response"/>
    <property type="evidence" value="ECO:0007669"/>
    <property type="project" value="UniProtKB-KW"/>
</dbReference>
<dbReference type="FunFam" id="1.20.1000.10:FF:000001">
    <property type="entry name" value="Guanylate binding protein 1"/>
    <property type="match status" value="1"/>
</dbReference>
<keyword evidence="4" id="KW-0391">Immunity</keyword>
<feature type="compositionally biased region" description="Gly residues" evidence="8">
    <location>
        <begin position="31"/>
        <end position="40"/>
    </location>
</feature>
<evidence type="ECO:0000256" key="6">
    <source>
        <dbReference type="PROSITE-ProRule" id="PRU01052"/>
    </source>
</evidence>
<dbReference type="Pfam" id="PF02841">
    <property type="entry name" value="GBP_C"/>
    <property type="match status" value="1"/>
</dbReference>
<dbReference type="AlphaFoldDB" id="A0A8J6AEV8"/>